<keyword evidence="1" id="KW-0175">Coiled coil</keyword>
<feature type="compositionally biased region" description="Low complexity" evidence="2">
    <location>
        <begin position="371"/>
        <end position="388"/>
    </location>
</feature>
<sequence>MQLVTLACDINMTETTLEMGSPVDPAECCNGGQLQQLKEDDSNSDELARENERLAKETSLLKEQLKDANSVIHKLQAELASKQARYSHDVTSLKLQNRKMEEMLRQQRATSDKQLGEVIAHLLFIEGKLMREQAQVKSALKTKDDVIRKQKYDIEDLTLKNERLIQAVREHYARKSVNGMATGQNGQPNQENSVPPSPSPSVKHKKGAFSSVKEKLWKHHRSSFDLTEGQVNMHGNLKEGRQYSSQENLSTLSVRRREARASRDKKCKSIAGYPDHSLERLIPEECEIGVESSPWMKQLNGGEYSPDENSSSNGFNDYDQDHLNVSSGNLMSAGSMPVLSERSESPVKERPHSISSIESLSSPKSPKSPDSKSATPSPAPTPTGDSGPFKGLKTILKRKGSKSKKQKRNVSMSQNKTNEYQEAMKKHFEKYEMA</sequence>
<feature type="compositionally biased region" description="Polar residues" evidence="2">
    <location>
        <begin position="179"/>
        <end position="192"/>
    </location>
</feature>
<evidence type="ECO:0000313" key="4">
    <source>
        <dbReference type="Proteomes" id="UP001186944"/>
    </source>
</evidence>
<feature type="region of interest" description="Disordered" evidence="2">
    <location>
        <begin position="179"/>
        <end position="212"/>
    </location>
</feature>
<feature type="region of interest" description="Disordered" evidence="2">
    <location>
        <begin position="297"/>
        <end position="434"/>
    </location>
</feature>
<feature type="compositionally biased region" description="Basic and acidic residues" evidence="2">
    <location>
        <begin position="422"/>
        <end position="434"/>
    </location>
</feature>
<dbReference type="AlphaFoldDB" id="A0AA88XSI2"/>
<reference evidence="3" key="1">
    <citation type="submission" date="2019-08" db="EMBL/GenBank/DDBJ databases">
        <title>The improved chromosome-level genome for the pearl oyster Pinctada fucata martensii using PacBio sequencing and Hi-C.</title>
        <authorList>
            <person name="Zheng Z."/>
        </authorList>
    </citation>
    <scope>NUCLEOTIDE SEQUENCE</scope>
    <source>
        <strain evidence="3">ZZ-2019</strain>
        <tissue evidence="3">Adductor muscle</tissue>
    </source>
</reference>
<gene>
    <name evidence="3" type="ORF">FSP39_010676</name>
</gene>
<name>A0AA88XSI2_PINIB</name>
<feature type="coiled-coil region" evidence="1">
    <location>
        <begin position="37"/>
        <end position="110"/>
    </location>
</feature>
<evidence type="ECO:0000256" key="2">
    <source>
        <dbReference type="SAM" id="MobiDB-lite"/>
    </source>
</evidence>
<evidence type="ECO:0000313" key="3">
    <source>
        <dbReference type="EMBL" id="KAK3087797.1"/>
    </source>
</evidence>
<proteinExistence type="predicted"/>
<feature type="compositionally biased region" description="Basic and acidic residues" evidence="2">
    <location>
        <begin position="341"/>
        <end position="352"/>
    </location>
</feature>
<protein>
    <submittedName>
        <fullName evidence="3">Uncharacterized protein</fullName>
    </submittedName>
</protein>
<feature type="compositionally biased region" description="Polar residues" evidence="2">
    <location>
        <begin position="409"/>
        <end position="420"/>
    </location>
</feature>
<organism evidence="3 4">
    <name type="scientific">Pinctada imbricata</name>
    <name type="common">Atlantic pearl-oyster</name>
    <name type="synonym">Pinctada martensii</name>
    <dbReference type="NCBI Taxonomy" id="66713"/>
    <lineage>
        <taxon>Eukaryota</taxon>
        <taxon>Metazoa</taxon>
        <taxon>Spiralia</taxon>
        <taxon>Lophotrochozoa</taxon>
        <taxon>Mollusca</taxon>
        <taxon>Bivalvia</taxon>
        <taxon>Autobranchia</taxon>
        <taxon>Pteriomorphia</taxon>
        <taxon>Pterioida</taxon>
        <taxon>Pterioidea</taxon>
        <taxon>Pteriidae</taxon>
        <taxon>Pinctada</taxon>
    </lineage>
</organism>
<accession>A0AA88XSI2</accession>
<feature type="compositionally biased region" description="Low complexity" evidence="2">
    <location>
        <begin position="353"/>
        <end position="365"/>
    </location>
</feature>
<feature type="compositionally biased region" description="Polar residues" evidence="2">
    <location>
        <begin position="323"/>
        <end position="332"/>
    </location>
</feature>
<dbReference type="Proteomes" id="UP001186944">
    <property type="component" value="Unassembled WGS sequence"/>
</dbReference>
<evidence type="ECO:0000256" key="1">
    <source>
        <dbReference type="SAM" id="Coils"/>
    </source>
</evidence>
<comment type="caution">
    <text evidence="3">The sequence shown here is derived from an EMBL/GenBank/DDBJ whole genome shotgun (WGS) entry which is preliminary data.</text>
</comment>
<feature type="compositionally biased region" description="Basic residues" evidence="2">
    <location>
        <begin position="395"/>
        <end position="408"/>
    </location>
</feature>
<dbReference type="EMBL" id="VSWD01000011">
    <property type="protein sequence ID" value="KAK3087797.1"/>
    <property type="molecule type" value="Genomic_DNA"/>
</dbReference>
<keyword evidence="4" id="KW-1185">Reference proteome</keyword>